<dbReference type="PANTHER" id="PTHR33273:SF2">
    <property type="entry name" value="ENDONUCLEASE_EXONUCLEASE_PHOSPHATASE DOMAIN-CONTAINING PROTEIN"/>
    <property type="match status" value="1"/>
</dbReference>
<dbReference type="Pfam" id="PF14529">
    <property type="entry name" value="Exo_endo_phos_2"/>
    <property type="match status" value="1"/>
</dbReference>
<dbReference type="EMBL" id="JABXBU010000012">
    <property type="protein sequence ID" value="KAF8789510.1"/>
    <property type="molecule type" value="Genomic_DNA"/>
</dbReference>
<evidence type="ECO:0000313" key="2">
    <source>
        <dbReference type="EMBL" id="KAF8789510.1"/>
    </source>
</evidence>
<dbReference type="InterPro" id="IPR036691">
    <property type="entry name" value="Endo/exonu/phosph_ase_sf"/>
</dbReference>
<accession>A0A8T0FJG3</accession>
<comment type="caution">
    <text evidence="2">The sequence shown here is derived from an EMBL/GenBank/DDBJ whole genome shotgun (WGS) entry which is preliminary data.</text>
</comment>
<sequence length="133" mass="15356">MLERDIIFREIDCICITEPYLYEEQLVGIPNGYNGIFYESGSRTAIIIKKSFKFIPIQIEKDFIAINCTGDSFQTIIISIYCSPSEDLHPNLEKLEKMFVRFPNYPIIINGDFNAKSPAWGKDKQDEKGKHLL</sequence>
<organism evidence="2 3">
    <name type="scientific">Argiope bruennichi</name>
    <name type="common">Wasp spider</name>
    <name type="synonym">Aranea bruennichi</name>
    <dbReference type="NCBI Taxonomy" id="94029"/>
    <lineage>
        <taxon>Eukaryota</taxon>
        <taxon>Metazoa</taxon>
        <taxon>Ecdysozoa</taxon>
        <taxon>Arthropoda</taxon>
        <taxon>Chelicerata</taxon>
        <taxon>Arachnida</taxon>
        <taxon>Araneae</taxon>
        <taxon>Araneomorphae</taxon>
        <taxon>Entelegynae</taxon>
        <taxon>Araneoidea</taxon>
        <taxon>Araneidae</taxon>
        <taxon>Argiope</taxon>
    </lineage>
</organism>
<keyword evidence="3" id="KW-1185">Reference proteome</keyword>
<dbReference type="GO" id="GO:0003824">
    <property type="term" value="F:catalytic activity"/>
    <property type="evidence" value="ECO:0007669"/>
    <property type="project" value="InterPro"/>
</dbReference>
<dbReference type="PANTHER" id="PTHR33273">
    <property type="entry name" value="DOMAIN-CONTAINING PROTEIN, PUTATIVE-RELATED"/>
    <property type="match status" value="1"/>
</dbReference>
<evidence type="ECO:0000313" key="3">
    <source>
        <dbReference type="Proteomes" id="UP000807504"/>
    </source>
</evidence>
<dbReference type="Gene3D" id="3.60.10.10">
    <property type="entry name" value="Endonuclease/exonuclease/phosphatase"/>
    <property type="match status" value="1"/>
</dbReference>
<dbReference type="InterPro" id="IPR005135">
    <property type="entry name" value="Endo/exonuclease/phosphatase"/>
</dbReference>
<evidence type="ECO:0000259" key="1">
    <source>
        <dbReference type="Pfam" id="PF14529"/>
    </source>
</evidence>
<gene>
    <name evidence="2" type="ORF">HNY73_007443</name>
</gene>
<reference evidence="2" key="2">
    <citation type="submission" date="2020-06" db="EMBL/GenBank/DDBJ databases">
        <authorList>
            <person name="Sheffer M."/>
        </authorList>
    </citation>
    <scope>NUCLEOTIDE SEQUENCE</scope>
</reference>
<proteinExistence type="predicted"/>
<feature type="domain" description="Endonuclease/exonuclease/phosphatase" evidence="1">
    <location>
        <begin position="76"/>
        <end position="132"/>
    </location>
</feature>
<name>A0A8T0FJG3_ARGBR</name>
<dbReference type="Proteomes" id="UP000807504">
    <property type="component" value="Unassembled WGS sequence"/>
</dbReference>
<protein>
    <recommendedName>
        <fullName evidence="1">Endonuclease/exonuclease/phosphatase domain-containing protein</fullName>
    </recommendedName>
</protein>
<dbReference type="AlphaFoldDB" id="A0A8T0FJG3"/>
<dbReference type="SUPFAM" id="SSF56219">
    <property type="entry name" value="DNase I-like"/>
    <property type="match status" value="1"/>
</dbReference>
<reference evidence="2" key="1">
    <citation type="journal article" date="2020" name="bioRxiv">
        <title>Chromosome-level reference genome of the European wasp spider Argiope bruennichi: a resource for studies on range expansion and evolutionary adaptation.</title>
        <authorList>
            <person name="Sheffer M.M."/>
            <person name="Hoppe A."/>
            <person name="Krehenwinkel H."/>
            <person name="Uhl G."/>
            <person name="Kuss A.W."/>
            <person name="Jensen L."/>
            <person name="Jensen C."/>
            <person name="Gillespie R.G."/>
            <person name="Hoff K.J."/>
            <person name="Prost S."/>
        </authorList>
    </citation>
    <scope>NUCLEOTIDE SEQUENCE</scope>
</reference>